<dbReference type="GO" id="GO:0005737">
    <property type="term" value="C:cytoplasm"/>
    <property type="evidence" value="ECO:0007669"/>
    <property type="project" value="UniProtKB-SubCell"/>
</dbReference>
<dbReference type="Gene3D" id="3.30.70.890">
    <property type="entry name" value="GHMP kinase, C-terminal domain"/>
    <property type="match status" value="1"/>
</dbReference>
<dbReference type="SUPFAM" id="SSF55060">
    <property type="entry name" value="GHMP Kinase, C-terminal domain"/>
    <property type="match status" value="1"/>
</dbReference>
<dbReference type="PIRSF" id="PIRSF000676">
    <property type="entry name" value="Homoser_kin"/>
    <property type="match status" value="1"/>
</dbReference>
<comment type="caution">
    <text evidence="16">The sequence shown here is derived from an EMBL/GenBank/DDBJ whole genome shotgun (WGS) entry which is preliminary data.</text>
</comment>
<dbReference type="GO" id="GO:0009088">
    <property type="term" value="P:threonine biosynthetic process"/>
    <property type="evidence" value="ECO:0007669"/>
    <property type="project" value="UniProtKB-UniRule"/>
</dbReference>
<dbReference type="InterPro" id="IPR000870">
    <property type="entry name" value="Homoserine_kinase"/>
</dbReference>
<evidence type="ECO:0000256" key="13">
    <source>
        <dbReference type="HAMAP-Rule" id="MF_00384"/>
    </source>
</evidence>
<dbReference type="UniPathway" id="UPA00050">
    <property type="reaction ID" value="UER00064"/>
</dbReference>
<dbReference type="Pfam" id="PF00288">
    <property type="entry name" value="GHMP_kinases_N"/>
    <property type="match status" value="1"/>
</dbReference>
<dbReference type="InterPro" id="IPR020568">
    <property type="entry name" value="Ribosomal_Su5_D2-typ_SF"/>
</dbReference>
<dbReference type="PANTHER" id="PTHR20861">
    <property type="entry name" value="HOMOSERINE/4-DIPHOSPHOCYTIDYL-2-C-METHYL-D-ERYTHRITOL KINASE"/>
    <property type="match status" value="1"/>
</dbReference>
<dbReference type="InterPro" id="IPR006204">
    <property type="entry name" value="GHMP_kinase_N_dom"/>
</dbReference>
<keyword evidence="13" id="KW-0963">Cytoplasm</keyword>
<name>A0A417ZBA6_9MICO</name>
<dbReference type="NCBIfam" id="TIGR00191">
    <property type="entry name" value="thrB"/>
    <property type="match status" value="1"/>
</dbReference>
<comment type="function">
    <text evidence="12 13">Catalyzes the ATP-dependent phosphorylation of L-homoserine to L-homoserine phosphate.</text>
</comment>
<evidence type="ECO:0000256" key="12">
    <source>
        <dbReference type="ARBA" id="ARBA00049954"/>
    </source>
</evidence>
<dbReference type="SUPFAM" id="SSF54211">
    <property type="entry name" value="Ribosomal protein S5 domain 2-like"/>
    <property type="match status" value="1"/>
</dbReference>
<dbReference type="RefSeq" id="WP_118912118.1">
    <property type="nucleotide sequence ID" value="NZ_CBCRVH010000001.1"/>
</dbReference>
<evidence type="ECO:0000256" key="6">
    <source>
        <dbReference type="ARBA" id="ARBA00022679"/>
    </source>
</evidence>
<feature type="domain" description="GHMP kinase C-terminal" evidence="15">
    <location>
        <begin position="241"/>
        <end position="300"/>
    </location>
</feature>
<keyword evidence="10 13" id="KW-0067">ATP-binding</keyword>
<dbReference type="Pfam" id="PF08544">
    <property type="entry name" value="GHMP_kinases_C"/>
    <property type="match status" value="1"/>
</dbReference>
<keyword evidence="7 13" id="KW-0791">Threonine biosynthesis</keyword>
<proteinExistence type="inferred from homology"/>
<dbReference type="InterPro" id="IPR036554">
    <property type="entry name" value="GHMP_kinase_C_sf"/>
</dbReference>
<dbReference type="PANTHER" id="PTHR20861:SF1">
    <property type="entry name" value="HOMOSERINE KINASE"/>
    <property type="match status" value="1"/>
</dbReference>
<evidence type="ECO:0000256" key="2">
    <source>
        <dbReference type="ARBA" id="ARBA00007370"/>
    </source>
</evidence>
<dbReference type="EMBL" id="QWLM01000001">
    <property type="protein sequence ID" value="RHW47915.1"/>
    <property type="molecule type" value="Genomic_DNA"/>
</dbReference>
<dbReference type="InterPro" id="IPR014721">
    <property type="entry name" value="Ribsml_uS5_D2-typ_fold_subgr"/>
</dbReference>
<feature type="binding site" evidence="13">
    <location>
        <begin position="108"/>
        <end position="118"/>
    </location>
    <ligand>
        <name>ATP</name>
        <dbReference type="ChEBI" id="CHEBI:30616"/>
    </ligand>
</feature>
<dbReference type="PROSITE" id="PS00627">
    <property type="entry name" value="GHMP_KINASES_ATP"/>
    <property type="match status" value="1"/>
</dbReference>
<dbReference type="HAMAP" id="MF_00384">
    <property type="entry name" value="Homoser_kinase"/>
    <property type="match status" value="1"/>
</dbReference>
<keyword evidence="9 13" id="KW-0418">Kinase</keyword>
<evidence type="ECO:0000256" key="11">
    <source>
        <dbReference type="ARBA" id="ARBA00049375"/>
    </source>
</evidence>
<gene>
    <name evidence="13 16" type="primary">thrB</name>
    <name evidence="16" type="ORF">D1832_00180</name>
</gene>
<feature type="domain" description="GHMP kinase N-terminal" evidence="14">
    <location>
        <begin position="79"/>
        <end position="164"/>
    </location>
</feature>
<sequence>MAHRVTSAEPLRDGAVVAAGARARVRVPASTANLGPGFDSIGMALGVWDEAEASVEGDSLVVEATGFGEGEVPLDESHLAYRAMVAAWQALGLDAPQGLRLSYRGAIPHSRGMGSSASAAVTGVALGTALAGLDLADDTVLRFVSDIASSIEGHPDNASASVYGNVTVSWAGDGDAGDWRSAVLAPHPHLVPVLVVPQRRLSTATARAALPTAVPLAVAARNSGRTALLAHALTADPSLLMPATQDYLHQEARRPAYPESMALVDALRDAGIPAVISGAGPTVLALTSGQGEEAVRAVASDVEIISPGTTSRGVHVVSSS</sequence>
<evidence type="ECO:0000256" key="3">
    <source>
        <dbReference type="ARBA" id="ARBA00012078"/>
    </source>
</evidence>
<comment type="similarity">
    <text evidence="2 13">Belongs to the GHMP kinase family. Homoserine kinase subfamily.</text>
</comment>
<dbReference type="InterPro" id="IPR013750">
    <property type="entry name" value="GHMP_kinase_C_dom"/>
</dbReference>
<evidence type="ECO:0000313" key="16">
    <source>
        <dbReference type="EMBL" id="RHW47915.1"/>
    </source>
</evidence>
<dbReference type="Proteomes" id="UP000285376">
    <property type="component" value="Unassembled WGS sequence"/>
</dbReference>
<organism evidence="16 17">
    <name type="scientific">Dermacoccus abyssi</name>
    <dbReference type="NCBI Taxonomy" id="322596"/>
    <lineage>
        <taxon>Bacteria</taxon>
        <taxon>Bacillati</taxon>
        <taxon>Actinomycetota</taxon>
        <taxon>Actinomycetes</taxon>
        <taxon>Micrococcales</taxon>
        <taxon>Dermacoccaceae</taxon>
        <taxon>Dermacoccus</taxon>
    </lineage>
</organism>
<evidence type="ECO:0000259" key="14">
    <source>
        <dbReference type="Pfam" id="PF00288"/>
    </source>
</evidence>
<dbReference type="EC" id="2.7.1.39" evidence="3 13"/>
<evidence type="ECO:0000313" key="17">
    <source>
        <dbReference type="Proteomes" id="UP000285376"/>
    </source>
</evidence>
<keyword evidence="5 13" id="KW-0028">Amino-acid biosynthesis</keyword>
<comment type="catalytic activity">
    <reaction evidence="11 13">
        <text>L-homoserine + ATP = O-phospho-L-homoserine + ADP + H(+)</text>
        <dbReference type="Rhea" id="RHEA:13985"/>
        <dbReference type="ChEBI" id="CHEBI:15378"/>
        <dbReference type="ChEBI" id="CHEBI:30616"/>
        <dbReference type="ChEBI" id="CHEBI:57476"/>
        <dbReference type="ChEBI" id="CHEBI:57590"/>
        <dbReference type="ChEBI" id="CHEBI:456216"/>
        <dbReference type="EC" id="2.7.1.39"/>
    </reaction>
</comment>
<keyword evidence="8 13" id="KW-0547">Nucleotide-binding</keyword>
<dbReference type="InterPro" id="IPR006203">
    <property type="entry name" value="GHMP_knse_ATP-bd_CS"/>
</dbReference>
<evidence type="ECO:0000256" key="5">
    <source>
        <dbReference type="ARBA" id="ARBA00022605"/>
    </source>
</evidence>
<evidence type="ECO:0000256" key="1">
    <source>
        <dbReference type="ARBA" id="ARBA00005015"/>
    </source>
</evidence>
<evidence type="ECO:0000256" key="4">
    <source>
        <dbReference type="ARBA" id="ARBA00017858"/>
    </source>
</evidence>
<dbReference type="PRINTS" id="PR00958">
    <property type="entry name" value="HOMSERKINASE"/>
</dbReference>
<evidence type="ECO:0000256" key="10">
    <source>
        <dbReference type="ARBA" id="ARBA00022840"/>
    </source>
</evidence>
<evidence type="ECO:0000256" key="7">
    <source>
        <dbReference type="ARBA" id="ARBA00022697"/>
    </source>
</evidence>
<evidence type="ECO:0000256" key="9">
    <source>
        <dbReference type="ARBA" id="ARBA00022777"/>
    </source>
</evidence>
<comment type="subcellular location">
    <subcellularLocation>
        <location evidence="13">Cytoplasm</location>
    </subcellularLocation>
</comment>
<dbReference type="Gene3D" id="3.30.230.10">
    <property type="match status" value="1"/>
</dbReference>
<reference evidence="16 17" key="1">
    <citation type="submission" date="2018-08" db="EMBL/GenBank/DDBJ databases">
        <title>Whole genome sequence analysis of Dermacoccus abyssi bacteria isolated from Deep Mariana trench Micromonospora spp reveals genes involved in the environmental adaptation and production of secondary metabolites.</title>
        <authorList>
            <person name="Abdel-Mageed W.M."/>
            <person name="Lehri B."/>
            <person name="Nouioui I."/>
            <person name="Goodfellow I."/>
            <person name="Jaspars M."/>
            <person name="Karlyshev A."/>
        </authorList>
    </citation>
    <scope>NUCLEOTIDE SEQUENCE [LARGE SCALE GENOMIC DNA]</scope>
    <source>
        <strain evidence="16 17">MT1.1</strain>
    </source>
</reference>
<comment type="pathway">
    <text evidence="1 13">Amino-acid biosynthesis; L-threonine biosynthesis; L-threonine from L-aspartate: step 4/5.</text>
</comment>
<accession>A0A417ZBA6</accession>
<dbReference type="AlphaFoldDB" id="A0A417ZBA6"/>
<dbReference type="GO" id="GO:0005524">
    <property type="term" value="F:ATP binding"/>
    <property type="evidence" value="ECO:0007669"/>
    <property type="project" value="UniProtKB-UniRule"/>
</dbReference>
<dbReference type="GO" id="GO:0004413">
    <property type="term" value="F:homoserine kinase activity"/>
    <property type="evidence" value="ECO:0007669"/>
    <property type="project" value="UniProtKB-UniRule"/>
</dbReference>
<evidence type="ECO:0000256" key="8">
    <source>
        <dbReference type="ARBA" id="ARBA00022741"/>
    </source>
</evidence>
<protein>
    <recommendedName>
        <fullName evidence="4 13">Homoserine kinase</fullName>
        <shortName evidence="13">HK</shortName>
        <shortName evidence="13">HSK</shortName>
        <ecNumber evidence="3 13">2.7.1.39</ecNumber>
    </recommendedName>
</protein>
<keyword evidence="6 13" id="KW-0808">Transferase</keyword>
<evidence type="ECO:0000259" key="15">
    <source>
        <dbReference type="Pfam" id="PF08544"/>
    </source>
</evidence>